<comment type="caution">
    <text evidence="1">The sequence shown here is derived from an EMBL/GenBank/DDBJ whole genome shotgun (WGS) entry which is preliminary data.</text>
</comment>
<dbReference type="AlphaFoldDB" id="A0A100JTI8"/>
<reference evidence="1 2" key="2">
    <citation type="journal article" date="2016" name="Genome Announc.">
        <title>Draft Genome Sequences of Streptomyces scabiei S58, Streptomyces turgidiscabies T45, and Streptomyces acidiscabies a10, the Pathogens of Potato Common Scab, Isolated in Japan.</title>
        <authorList>
            <person name="Tomihama T."/>
            <person name="Nishi Y."/>
            <person name="Sakai M."/>
            <person name="Ikenaga M."/>
            <person name="Okubo T."/>
            <person name="Ikeda S."/>
        </authorList>
    </citation>
    <scope>NUCLEOTIDE SEQUENCE [LARGE SCALE GENOMIC DNA]</scope>
    <source>
        <strain evidence="1 2">S58</strain>
    </source>
</reference>
<evidence type="ECO:0000313" key="1">
    <source>
        <dbReference type="EMBL" id="GAQ65401.1"/>
    </source>
</evidence>
<accession>A0A100JTI8</accession>
<evidence type="ECO:0000313" key="2">
    <source>
        <dbReference type="Proteomes" id="UP000067448"/>
    </source>
</evidence>
<reference evidence="2" key="1">
    <citation type="submission" date="2015-11" db="EMBL/GenBank/DDBJ databases">
        <authorList>
            <consortium name="Cross-ministerial Strategic Innovation Promotion Program (SIP) consortium"/>
            <person name="Tomihama T."/>
            <person name="Ikenaga M."/>
            <person name="Sakai M."/>
            <person name="Okubo T."/>
            <person name="Ikeda S."/>
        </authorList>
    </citation>
    <scope>NUCLEOTIDE SEQUENCE [LARGE SCALE GENOMIC DNA]</scope>
    <source>
        <strain evidence="2">S58</strain>
    </source>
</reference>
<dbReference type="Proteomes" id="UP000067448">
    <property type="component" value="Unassembled WGS sequence"/>
</dbReference>
<proteinExistence type="predicted"/>
<sequence length="209" mass="22231">MPHPRDLEPAVRVEVRTPVEAGAGVLVHSGSDRAFASFTWLLAAAQDRAEAKAAWAKRNGIALLRCGGVFGAIRIEADLIHAAAGTKDSAEVNVFLAAALRGAPVFQDQHARRYYVLVPRSTGERQEWRGGRLGPKAEFLGVNSVIGVPRPDATGPGERSYWCVPPEGPGFLAVPDMVSQLVSIGRLRQVETQQAADGSEGAAPTAFRA</sequence>
<evidence type="ECO:0008006" key="3">
    <source>
        <dbReference type="Google" id="ProtNLM"/>
    </source>
</evidence>
<gene>
    <name evidence="1" type="ORF">SsS58_05810</name>
</gene>
<organism evidence="1 2">
    <name type="scientific">Streptomyces scabiei</name>
    <dbReference type="NCBI Taxonomy" id="1930"/>
    <lineage>
        <taxon>Bacteria</taxon>
        <taxon>Bacillati</taxon>
        <taxon>Actinomycetota</taxon>
        <taxon>Actinomycetes</taxon>
        <taxon>Kitasatosporales</taxon>
        <taxon>Streptomycetaceae</taxon>
        <taxon>Streptomyces</taxon>
    </lineage>
</organism>
<dbReference type="EMBL" id="BCMM01000030">
    <property type="protein sequence ID" value="GAQ65401.1"/>
    <property type="molecule type" value="Genomic_DNA"/>
</dbReference>
<reference evidence="2" key="3">
    <citation type="submission" date="2016-02" db="EMBL/GenBank/DDBJ databases">
        <title>Draft genome of pathogenic Streptomyces sp. in Japan.</title>
        <authorList>
            <person name="Tomihama T."/>
            <person name="Ikenaga M."/>
            <person name="Sakai M."/>
            <person name="Okubo T."/>
            <person name="Ikeda S."/>
        </authorList>
    </citation>
    <scope>NUCLEOTIDE SEQUENCE [LARGE SCALE GENOMIC DNA]</scope>
    <source>
        <strain evidence="2">S58</strain>
    </source>
</reference>
<dbReference type="RefSeq" id="WP_199845566.1">
    <property type="nucleotide sequence ID" value="NZ_BCMM01000030.1"/>
</dbReference>
<protein>
    <recommendedName>
        <fullName evidence="3">DNA primase/polymerase bifunctional N-terminal domain-containing protein</fullName>
    </recommendedName>
</protein>
<name>A0A100JTI8_STRSC</name>